<keyword evidence="5 6" id="KW-1015">Disulfide bond</keyword>
<dbReference type="OrthoDB" id="4225815at2759"/>
<evidence type="ECO:0000256" key="5">
    <source>
        <dbReference type="ARBA" id="ARBA00023157"/>
    </source>
</evidence>
<keyword evidence="4 6" id="KW-0964">Secreted</keyword>
<dbReference type="CDD" id="cd23507">
    <property type="entry name" value="hydrophobin_I"/>
    <property type="match status" value="1"/>
</dbReference>
<reference evidence="7" key="1">
    <citation type="submission" date="2020-11" db="EMBL/GenBank/DDBJ databases">
        <authorList>
            <consortium name="DOE Joint Genome Institute"/>
            <person name="Ahrendt S."/>
            <person name="Riley R."/>
            <person name="Andreopoulos W."/>
            <person name="Labutti K."/>
            <person name="Pangilinan J."/>
            <person name="Ruiz-Duenas F.J."/>
            <person name="Barrasa J.M."/>
            <person name="Sanchez-Garcia M."/>
            <person name="Camarero S."/>
            <person name="Miyauchi S."/>
            <person name="Serrano A."/>
            <person name="Linde D."/>
            <person name="Babiker R."/>
            <person name="Drula E."/>
            <person name="Ayuso-Fernandez I."/>
            <person name="Pacheco R."/>
            <person name="Padilla G."/>
            <person name="Ferreira P."/>
            <person name="Barriuso J."/>
            <person name="Kellner H."/>
            <person name="Castanera R."/>
            <person name="Alfaro M."/>
            <person name="Ramirez L."/>
            <person name="Pisabarro A.G."/>
            <person name="Kuo A."/>
            <person name="Tritt A."/>
            <person name="Lipzen A."/>
            <person name="He G."/>
            <person name="Yan M."/>
            <person name="Ng V."/>
            <person name="Cullen D."/>
            <person name="Martin F."/>
            <person name="Rosso M.-N."/>
            <person name="Henrissat B."/>
            <person name="Hibbett D."/>
            <person name="Martinez A.T."/>
            <person name="Grigoriev I.V."/>
        </authorList>
    </citation>
    <scope>NUCLEOTIDE SEQUENCE</scope>
    <source>
        <strain evidence="7">MF-IS2</strain>
    </source>
</reference>
<dbReference type="InterPro" id="IPR001338">
    <property type="entry name" value="Class_I_Hydrophobin"/>
</dbReference>
<keyword evidence="6" id="KW-0732">Signal</keyword>
<evidence type="ECO:0000313" key="8">
    <source>
        <dbReference type="Proteomes" id="UP000807342"/>
    </source>
</evidence>
<evidence type="ECO:0000256" key="1">
    <source>
        <dbReference type="ARBA" id="ARBA00004191"/>
    </source>
</evidence>
<protein>
    <recommendedName>
        <fullName evidence="6">Hydrophobin</fullName>
    </recommendedName>
</protein>
<sequence>MLTKFFIICTAAATIVSAQGTVGSSTVNKTTGECNVGSLQCCKQVQKPADKSVQNQLDLAGLAAGTLNGLVGVQCSPITGLGIGAGSNCNADPVCCTGNSFNGVIAIGCTPININL</sequence>
<organism evidence="7 8">
    <name type="scientific">Macrolepiota fuliginosa MF-IS2</name>
    <dbReference type="NCBI Taxonomy" id="1400762"/>
    <lineage>
        <taxon>Eukaryota</taxon>
        <taxon>Fungi</taxon>
        <taxon>Dikarya</taxon>
        <taxon>Basidiomycota</taxon>
        <taxon>Agaricomycotina</taxon>
        <taxon>Agaricomycetes</taxon>
        <taxon>Agaricomycetidae</taxon>
        <taxon>Agaricales</taxon>
        <taxon>Agaricineae</taxon>
        <taxon>Agaricaceae</taxon>
        <taxon>Macrolepiota</taxon>
    </lineage>
</organism>
<comment type="caution">
    <text evidence="7">The sequence shown here is derived from an EMBL/GenBank/DDBJ whole genome shotgun (WGS) entry which is preliminary data.</text>
</comment>
<dbReference type="Proteomes" id="UP000807342">
    <property type="component" value="Unassembled WGS sequence"/>
</dbReference>
<evidence type="ECO:0000313" key="7">
    <source>
        <dbReference type="EMBL" id="KAF9443405.1"/>
    </source>
</evidence>
<evidence type="ECO:0000256" key="6">
    <source>
        <dbReference type="RuleBase" id="RU365009"/>
    </source>
</evidence>
<dbReference type="AlphaFoldDB" id="A0A9P5X562"/>
<dbReference type="Pfam" id="PF01185">
    <property type="entry name" value="Hydrophobin"/>
    <property type="match status" value="1"/>
</dbReference>
<comment type="similarity">
    <text evidence="2 6">Belongs to the fungal hydrophobin family.</text>
</comment>
<accession>A0A9P5X562</accession>
<dbReference type="GO" id="GO:0005199">
    <property type="term" value="F:structural constituent of cell wall"/>
    <property type="evidence" value="ECO:0007669"/>
    <property type="project" value="InterPro"/>
</dbReference>
<evidence type="ECO:0000256" key="3">
    <source>
        <dbReference type="ARBA" id="ARBA00022512"/>
    </source>
</evidence>
<dbReference type="GO" id="GO:0009277">
    <property type="term" value="C:fungal-type cell wall"/>
    <property type="evidence" value="ECO:0007669"/>
    <property type="project" value="InterPro"/>
</dbReference>
<gene>
    <name evidence="7" type="ORF">P691DRAFT_679595</name>
</gene>
<dbReference type="SMART" id="SM00075">
    <property type="entry name" value="HYDRO"/>
    <property type="match status" value="1"/>
</dbReference>
<keyword evidence="3 6" id="KW-0134">Cell wall</keyword>
<keyword evidence="8" id="KW-1185">Reference proteome</keyword>
<evidence type="ECO:0000256" key="2">
    <source>
        <dbReference type="ARBA" id="ARBA00010446"/>
    </source>
</evidence>
<evidence type="ECO:0000256" key="4">
    <source>
        <dbReference type="ARBA" id="ARBA00022525"/>
    </source>
</evidence>
<feature type="chain" id="PRO_5040547164" description="Hydrophobin" evidence="6">
    <location>
        <begin position="19"/>
        <end position="116"/>
    </location>
</feature>
<feature type="signal peptide" evidence="6">
    <location>
        <begin position="1"/>
        <end position="18"/>
    </location>
</feature>
<proteinExistence type="inferred from homology"/>
<dbReference type="EMBL" id="MU151478">
    <property type="protein sequence ID" value="KAF9443405.1"/>
    <property type="molecule type" value="Genomic_DNA"/>
</dbReference>
<comment type="subcellular location">
    <subcellularLocation>
        <location evidence="1 6">Secreted</location>
        <location evidence="1 6">Cell wall</location>
    </subcellularLocation>
</comment>
<name>A0A9P5X562_9AGAR</name>